<dbReference type="Pfam" id="PF03009">
    <property type="entry name" value="GDPD"/>
    <property type="match status" value="1"/>
</dbReference>
<dbReference type="RefSeq" id="WP_201505420.1">
    <property type="nucleotide sequence ID" value="NZ_BAAAFR010000005.1"/>
</dbReference>
<dbReference type="PANTHER" id="PTHR46211">
    <property type="entry name" value="GLYCEROPHOSPHORYL DIESTER PHOSPHODIESTERASE"/>
    <property type="match status" value="1"/>
</dbReference>
<proteinExistence type="predicted"/>
<protein>
    <submittedName>
        <fullName evidence="2">Glycerophosphodiester phosphodiesterase</fullName>
    </submittedName>
</protein>
<dbReference type="EMBL" id="BAAAFR010000005">
    <property type="protein sequence ID" value="GAA0319100.1"/>
    <property type="molecule type" value="Genomic_DNA"/>
</dbReference>
<evidence type="ECO:0000259" key="1">
    <source>
        <dbReference type="PROSITE" id="PS51704"/>
    </source>
</evidence>
<dbReference type="PROSITE" id="PS51704">
    <property type="entry name" value="GP_PDE"/>
    <property type="match status" value="1"/>
</dbReference>
<gene>
    <name evidence="2" type="ORF">GCM10009129_15870</name>
</gene>
<dbReference type="InterPro" id="IPR017946">
    <property type="entry name" value="PLC-like_Pdiesterase_TIM-brl"/>
</dbReference>
<evidence type="ECO:0000313" key="3">
    <source>
        <dbReference type="Proteomes" id="UP001501787"/>
    </source>
</evidence>
<comment type="caution">
    <text evidence="2">The sequence shown here is derived from an EMBL/GenBank/DDBJ whole genome shotgun (WGS) entry which is preliminary data.</text>
</comment>
<evidence type="ECO:0000313" key="2">
    <source>
        <dbReference type="EMBL" id="GAA0319100.1"/>
    </source>
</evidence>
<dbReference type="InterPro" id="IPR030395">
    <property type="entry name" value="GP_PDE_dom"/>
</dbReference>
<keyword evidence="3" id="KW-1185">Reference proteome</keyword>
<dbReference type="CDD" id="cd08556">
    <property type="entry name" value="GDPD"/>
    <property type="match status" value="1"/>
</dbReference>
<dbReference type="SUPFAM" id="SSF51695">
    <property type="entry name" value="PLC-like phosphodiesterases"/>
    <property type="match status" value="1"/>
</dbReference>
<feature type="domain" description="GP-PDE" evidence="1">
    <location>
        <begin position="7"/>
        <end position="251"/>
    </location>
</feature>
<dbReference type="Gene3D" id="3.20.20.190">
    <property type="entry name" value="Phosphatidylinositol (PI) phosphodiesterase"/>
    <property type="match status" value="1"/>
</dbReference>
<accession>A0ABP3FKX0</accession>
<dbReference type="PANTHER" id="PTHR46211:SF14">
    <property type="entry name" value="GLYCEROPHOSPHODIESTER PHOSPHODIESTERASE"/>
    <property type="match status" value="1"/>
</dbReference>
<sequence>MIDLQHTRLLGHRGARFEALENTRFGFEYANTLQARGLAGIEFDVQLTADGHLVVFHDDTLVRLCGLQARIDQLTWLEVQRHLQSGHPIITLAQLAELLSAPAPLSPRFVPRFSHIELEIKTHSRTNHRRIIHALEHDFRTTALASLPITLTCFDTELLLQLQRHPILRHIPRGLLVRHPKALAGAPNTALQLGCVQLGIHYPLLTAEVIRQCHRYGLPVSAWTVNDLSVIRQMVAWQVDVIITDIPAQVL</sequence>
<reference evidence="3" key="1">
    <citation type="journal article" date="2019" name="Int. J. Syst. Evol. Microbiol.">
        <title>The Global Catalogue of Microorganisms (GCM) 10K type strain sequencing project: providing services to taxonomists for standard genome sequencing and annotation.</title>
        <authorList>
            <consortium name="The Broad Institute Genomics Platform"/>
            <consortium name="The Broad Institute Genome Sequencing Center for Infectious Disease"/>
            <person name="Wu L."/>
            <person name="Ma J."/>
        </authorList>
    </citation>
    <scope>NUCLEOTIDE SEQUENCE [LARGE SCALE GENOMIC DNA]</scope>
    <source>
        <strain evidence="3">JCM 16343</strain>
    </source>
</reference>
<dbReference type="Proteomes" id="UP001501787">
    <property type="component" value="Unassembled WGS sequence"/>
</dbReference>
<name>A0ABP3FKX0_9GAMM</name>
<organism evidence="2 3">
    <name type="scientific">Psychrobacter aestuarii</name>
    <dbReference type="NCBI Taxonomy" id="556327"/>
    <lineage>
        <taxon>Bacteria</taxon>
        <taxon>Pseudomonadati</taxon>
        <taxon>Pseudomonadota</taxon>
        <taxon>Gammaproteobacteria</taxon>
        <taxon>Moraxellales</taxon>
        <taxon>Moraxellaceae</taxon>
        <taxon>Psychrobacter</taxon>
    </lineage>
</organism>